<evidence type="ECO:0000313" key="2">
    <source>
        <dbReference type="Proteomes" id="UP000789525"/>
    </source>
</evidence>
<comment type="caution">
    <text evidence="1">The sequence shown here is derived from an EMBL/GenBank/DDBJ whole genome shotgun (WGS) entry which is preliminary data.</text>
</comment>
<dbReference type="Proteomes" id="UP000789525">
    <property type="component" value="Unassembled WGS sequence"/>
</dbReference>
<gene>
    <name evidence="1" type="ORF">ACOLOM_LOCUS2268</name>
</gene>
<accession>A0ACA9KQX3</accession>
<evidence type="ECO:0000313" key="1">
    <source>
        <dbReference type="EMBL" id="CAG8488218.1"/>
    </source>
</evidence>
<dbReference type="EMBL" id="CAJVPT010002849">
    <property type="protein sequence ID" value="CAG8488218.1"/>
    <property type="molecule type" value="Genomic_DNA"/>
</dbReference>
<sequence length="249" mass="27887">MSDQKSSEDKKMDTFLDDAHKKSVSNGIRQRNREKKLLHESKSSDSTETVMPSTSLMSLEESISGERGLDKSVDEIMIKEKVGMKKAKGQIYNFILAHNPGTKRNTLHQRISRARKIYEFIEKIGIDKIKYIKTYSVNSIAELSDNKIQAIIDYFSKNLNTELPDEQDDSIINSEEEVSDDQTNASEAVSAEVNISTAPIPLTIIFNSSDDSSEFGPVNSPKAEDDYDKMIMEAFEGKEASHSVSTSCN</sequence>
<keyword evidence="2" id="KW-1185">Reference proteome</keyword>
<proteinExistence type="predicted"/>
<reference evidence="1" key="1">
    <citation type="submission" date="2021-06" db="EMBL/GenBank/DDBJ databases">
        <authorList>
            <person name="Kallberg Y."/>
            <person name="Tangrot J."/>
            <person name="Rosling A."/>
        </authorList>
    </citation>
    <scope>NUCLEOTIDE SEQUENCE</scope>
    <source>
        <strain evidence="1">CL356</strain>
    </source>
</reference>
<name>A0ACA9KQX3_9GLOM</name>
<protein>
    <submittedName>
        <fullName evidence="1">16471_t:CDS:1</fullName>
    </submittedName>
</protein>
<organism evidence="1 2">
    <name type="scientific">Acaulospora colombiana</name>
    <dbReference type="NCBI Taxonomy" id="27376"/>
    <lineage>
        <taxon>Eukaryota</taxon>
        <taxon>Fungi</taxon>
        <taxon>Fungi incertae sedis</taxon>
        <taxon>Mucoromycota</taxon>
        <taxon>Glomeromycotina</taxon>
        <taxon>Glomeromycetes</taxon>
        <taxon>Diversisporales</taxon>
        <taxon>Acaulosporaceae</taxon>
        <taxon>Acaulospora</taxon>
    </lineage>
</organism>